<proteinExistence type="predicted"/>
<comment type="caution">
    <text evidence="3">The sequence shown here is derived from an EMBL/GenBank/DDBJ whole genome shotgun (WGS) entry which is preliminary data.</text>
</comment>
<feature type="compositionally biased region" description="Pro residues" evidence="1">
    <location>
        <begin position="95"/>
        <end position="104"/>
    </location>
</feature>
<feature type="compositionally biased region" description="Basic and acidic residues" evidence="1">
    <location>
        <begin position="559"/>
        <end position="577"/>
    </location>
</feature>
<evidence type="ECO:0000259" key="2">
    <source>
        <dbReference type="SMART" id="SM01177"/>
    </source>
</evidence>
<feature type="region of interest" description="Disordered" evidence="1">
    <location>
        <begin position="394"/>
        <end position="421"/>
    </location>
</feature>
<organism evidence="3 4">
    <name type="scientific">Papiliotrema laurentii</name>
    <name type="common">Cryptococcus laurentii</name>
    <dbReference type="NCBI Taxonomy" id="5418"/>
    <lineage>
        <taxon>Eukaryota</taxon>
        <taxon>Fungi</taxon>
        <taxon>Dikarya</taxon>
        <taxon>Basidiomycota</taxon>
        <taxon>Agaricomycotina</taxon>
        <taxon>Tremellomycetes</taxon>
        <taxon>Tremellales</taxon>
        <taxon>Rhynchogastremaceae</taxon>
        <taxon>Papiliotrema</taxon>
    </lineage>
</organism>
<evidence type="ECO:0000313" key="4">
    <source>
        <dbReference type="Proteomes" id="UP001182556"/>
    </source>
</evidence>
<sequence>MTFSSITPSRAGQYDGEVGSTDTGQRFSPGSPGYSSSPIRSSPLSNPPIVPAYHASLHHPARSSGHRSQPTPIPHTKTTARRTSFRSPPTSLNPSRPPVHPPSPTSSTGVAISPHSPHLARSHPLLGSFSLSLLHSRMSHAHKPHSVTPSPTTGFALHIGAVGRGRSCPRELRCPPHEVVPFAATYYDLEDGGRKSQTPWVGSVDLEEHYYSRYTSDTIPVSWPKNQEGTGQVNPPHIASPPAYPGYRVAPVGQIQTLIKTPDSAVKVFLLPYDLRFLRPGGRLLARERTFVSSASTSPDLGGSSPSSIRSDTSPREKLRCSIQLHFICIPRSQPIKPTRDSSTTRRSRHRQDIRSCAVDEAVDATSQLQSSSDYYLARTIKVIFTSTPLGTSEVERTERTDEVVQPTEDVSEGLKRGRTPSFSSPVLSVGSLRTSAAVVRDDWDVVCRKWHARREVEAVTFEAEPLVGDVPSRNSSPPVSLLSSQVLSPPARDAQLPVEASSSPMPMLAPLPLLPTAPSALVGKSGVRTASPQPPSIRTPPLGRYPPRQKLRRGSGSLDERELSERLRGMKTSHEP</sequence>
<gene>
    <name evidence="3" type="ORF">DB88DRAFT_538939</name>
</gene>
<accession>A0AAD9FSK9</accession>
<feature type="compositionally biased region" description="Low complexity" evidence="1">
    <location>
        <begin position="28"/>
        <end position="44"/>
    </location>
</feature>
<dbReference type="AlphaFoldDB" id="A0AAD9FSK9"/>
<dbReference type="EMBL" id="JAODAN010000003">
    <property type="protein sequence ID" value="KAK1925501.1"/>
    <property type="molecule type" value="Genomic_DNA"/>
</dbReference>
<dbReference type="Proteomes" id="UP001182556">
    <property type="component" value="Unassembled WGS sequence"/>
</dbReference>
<feature type="region of interest" description="Disordered" evidence="1">
    <location>
        <begin position="468"/>
        <end position="504"/>
    </location>
</feature>
<dbReference type="Pfam" id="PF13915">
    <property type="entry name" value="DUF4210"/>
    <property type="match status" value="1"/>
</dbReference>
<reference evidence="3" key="1">
    <citation type="submission" date="2023-02" db="EMBL/GenBank/DDBJ databases">
        <title>Identification and recombinant expression of a fungal hydrolase from Papiliotrema laurentii that hydrolyzes apple cutin and clears colloidal polyester polyurethane.</title>
        <authorList>
            <consortium name="DOE Joint Genome Institute"/>
            <person name="Roman V.A."/>
            <person name="Bojanowski C."/>
            <person name="Crable B.R."/>
            <person name="Wagner D.N."/>
            <person name="Hung C.S."/>
            <person name="Nadeau L.J."/>
            <person name="Schratz L."/>
            <person name="Haridas S."/>
            <person name="Pangilinan J."/>
            <person name="Lipzen A."/>
            <person name="Na H."/>
            <person name="Yan M."/>
            <person name="Ng V."/>
            <person name="Grigoriev I.V."/>
            <person name="Spatafora J.W."/>
            <person name="Barlow D."/>
            <person name="Biffinger J."/>
            <person name="Kelley-Loughnane N."/>
            <person name="Varaljay V.A."/>
            <person name="Crookes-Goodson W.J."/>
        </authorList>
    </citation>
    <scope>NUCLEOTIDE SEQUENCE</scope>
    <source>
        <strain evidence="3">5307AH</strain>
    </source>
</reference>
<feature type="domain" description="Atos-like conserved" evidence="2">
    <location>
        <begin position="125"/>
        <end position="201"/>
    </location>
</feature>
<feature type="compositionally biased region" description="Basic residues" evidence="1">
    <location>
        <begin position="56"/>
        <end position="65"/>
    </location>
</feature>
<feature type="region of interest" description="Disordered" evidence="1">
    <location>
        <begin position="524"/>
        <end position="577"/>
    </location>
</feature>
<evidence type="ECO:0000256" key="1">
    <source>
        <dbReference type="SAM" id="MobiDB-lite"/>
    </source>
</evidence>
<feature type="region of interest" description="Disordered" evidence="1">
    <location>
        <begin position="294"/>
        <end position="315"/>
    </location>
</feature>
<evidence type="ECO:0000313" key="3">
    <source>
        <dbReference type="EMBL" id="KAK1925501.1"/>
    </source>
</evidence>
<feature type="compositionally biased region" description="Basic and acidic residues" evidence="1">
    <location>
        <begin position="394"/>
        <end position="403"/>
    </location>
</feature>
<keyword evidence="4" id="KW-1185">Reference proteome</keyword>
<protein>
    <recommendedName>
        <fullName evidence="2">Atos-like conserved domain-containing protein</fullName>
    </recommendedName>
</protein>
<feature type="compositionally biased region" description="Polar residues" evidence="1">
    <location>
        <begin position="1"/>
        <end position="10"/>
    </location>
</feature>
<dbReference type="InterPro" id="IPR025261">
    <property type="entry name" value="Atos-like_cons_dom"/>
</dbReference>
<feature type="compositionally biased region" description="Low complexity" evidence="1">
    <location>
        <begin position="471"/>
        <end position="491"/>
    </location>
</feature>
<feature type="region of interest" description="Disordered" evidence="1">
    <location>
        <begin position="1"/>
        <end position="121"/>
    </location>
</feature>
<name>A0AAD9FSK9_PAPLA</name>
<feature type="region of interest" description="Disordered" evidence="1">
    <location>
        <begin position="334"/>
        <end position="354"/>
    </location>
</feature>
<dbReference type="SMART" id="SM01177">
    <property type="entry name" value="DUF4210"/>
    <property type="match status" value="1"/>
</dbReference>